<dbReference type="InterPro" id="IPR001119">
    <property type="entry name" value="SLH_dom"/>
</dbReference>
<dbReference type="Proteomes" id="UP000031967">
    <property type="component" value="Unassembled WGS sequence"/>
</dbReference>
<protein>
    <recommendedName>
        <fullName evidence="2">SLH domain-containing protein</fullName>
    </recommendedName>
</protein>
<evidence type="ECO:0000313" key="3">
    <source>
        <dbReference type="EMBL" id="KIL40857.1"/>
    </source>
</evidence>
<keyword evidence="1" id="KW-0732">Signal</keyword>
<dbReference type="PROSITE" id="PS51272">
    <property type="entry name" value="SLH"/>
    <property type="match status" value="1"/>
</dbReference>
<sequence length="360" mass="39042">MWKPYWIRRILTAVLLAVLALPAVSAADPASPLELQCVADQRAVDKGGHVGMHILYHYVSNKSMSKAWVKVKVPDSLDIVDTAGAVWEADKGTLTWNLKDLNNNGADVIHFNLKVKADAAAGEAQVACTGGMDGGLAVQSPAIEIRLGTEIDQPVFNGYPDGGFHPASNLTRAETAAIVSRLAGLPEAKTPYIYNDVPASHWAYSYVQKVTAAGYMNGSGGAFRPDDPISRGEFIVLMLRVRGITPYPLNGFSDTKGHWGQLAAGTAKALRYVDGIGGDKANLDSAIEREAAAKLLCIMFLRGQLTDGAIAVIQHWPDVPKSRWSFGWVEELSMVAHESSSQEPFVERLIRYLPDRTQPF</sequence>
<evidence type="ECO:0000313" key="4">
    <source>
        <dbReference type="Proteomes" id="UP000031967"/>
    </source>
</evidence>
<dbReference type="PANTHER" id="PTHR43308">
    <property type="entry name" value="OUTER MEMBRANE PROTEIN ALPHA-RELATED"/>
    <property type="match status" value="1"/>
</dbReference>
<dbReference type="InterPro" id="IPR051465">
    <property type="entry name" value="Cell_Envelope_Struct_Comp"/>
</dbReference>
<feature type="chain" id="PRO_5045792072" description="SLH domain-containing protein" evidence="1">
    <location>
        <begin position="27"/>
        <end position="360"/>
    </location>
</feature>
<evidence type="ECO:0000256" key="1">
    <source>
        <dbReference type="SAM" id="SignalP"/>
    </source>
</evidence>
<dbReference type="Pfam" id="PF00395">
    <property type="entry name" value="SLH"/>
    <property type="match status" value="2"/>
</dbReference>
<accession>A0ABR5AKH6</accession>
<comment type="caution">
    <text evidence="3">The sequence shown here is derived from an EMBL/GenBank/DDBJ whole genome shotgun (WGS) entry which is preliminary data.</text>
</comment>
<gene>
    <name evidence="3" type="ORF">SD70_10490</name>
</gene>
<evidence type="ECO:0000259" key="2">
    <source>
        <dbReference type="PROSITE" id="PS51272"/>
    </source>
</evidence>
<dbReference type="EMBL" id="JXAK01000015">
    <property type="protein sequence ID" value="KIL40857.1"/>
    <property type="molecule type" value="Genomic_DNA"/>
</dbReference>
<name>A0ABR5AKH6_9BACL</name>
<organism evidence="3 4">
    <name type="scientific">Gordoniibacillus kamchatkensis</name>
    <dbReference type="NCBI Taxonomy" id="1590651"/>
    <lineage>
        <taxon>Bacteria</taxon>
        <taxon>Bacillati</taxon>
        <taxon>Bacillota</taxon>
        <taxon>Bacilli</taxon>
        <taxon>Bacillales</taxon>
        <taxon>Paenibacillaceae</taxon>
        <taxon>Gordoniibacillus</taxon>
    </lineage>
</organism>
<keyword evidence="4" id="KW-1185">Reference proteome</keyword>
<dbReference type="PANTHER" id="PTHR43308:SF5">
    <property type="entry name" value="S-LAYER PROTEIN _ PEPTIDOGLYCAN ENDO-BETA-N-ACETYLGLUCOSAMINIDASE"/>
    <property type="match status" value="1"/>
</dbReference>
<reference evidence="3 4" key="1">
    <citation type="submission" date="2014-12" db="EMBL/GenBank/DDBJ databases">
        <title>Draft genome sequence of Paenibacillus kamchatkensis strain B-2647.</title>
        <authorList>
            <person name="Karlyshev A.V."/>
            <person name="Kudryashova E.B."/>
        </authorList>
    </citation>
    <scope>NUCLEOTIDE SEQUENCE [LARGE SCALE GENOMIC DNA]</scope>
    <source>
        <strain evidence="3 4">VKM B-2647</strain>
    </source>
</reference>
<proteinExistence type="predicted"/>
<feature type="domain" description="SLH" evidence="2">
    <location>
        <begin position="190"/>
        <end position="252"/>
    </location>
</feature>
<dbReference type="RefSeq" id="WP_041047525.1">
    <property type="nucleotide sequence ID" value="NZ_JXAK01000015.1"/>
</dbReference>
<feature type="signal peptide" evidence="1">
    <location>
        <begin position="1"/>
        <end position="26"/>
    </location>
</feature>